<sequence>MRFNPVLMVKYIFAALFNSKTVTARQRISQAALHRQPDLNLATKVRETVKLPEEGHRQASRAWEQGKKAKPKAMLDRTGSEQRRELNLEHERVKKLTISNRIMVRRQIAQRALEQSRNIMIIQLYLSIQFSTLVKFKGVLQNLIIKDNYQISSLFFDT</sequence>
<gene>
    <name evidence="2" type="ORF">HINF_LOCUS5877</name>
</gene>
<evidence type="ECO:0000313" key="3">
    <source>
        <dbReference type="Proteomes" id="UP001642409"/>
    </source>
</evidence>
<reference evidence="2 3" key="1">
    <citation type="submission" date="2024-07" db="EMBL/GenBank/DDBJ databases">
        <authorList>
            <person name="Akdeniz Z."/>
        </authorList>
    </citation>
    <scope>NUCLEOTIDE SEQUENCE [LARGE SCALE GENOMIC DNA]</scope>
</reference>
<evidence type="ECO:0000313" key="2">
    <source>
        <dbReference type="EMBL" id="CAL5979809.1"/>
    </source>
</evidence>
<evidence type="ECO:0000256" key="1">
    <source>
        <dbReference type="SAM" id="MobiDB-lite"/>
    </source>
</evidence>
<comment type="caution">
    <text evidence="2">The sequence shown here is derived from an EMBL/GenBank/DDBJ whole genome shotgun (WGS) entry which is preliminary data.</text>
</comment>
<proteinExistence type="predicted"/>
<keyword evidence="3" id="KW-1185">Reference proteome</keyword>
<protein>
    <submittedName>
        <fullName evidence="2">Hypothetical_protein</fullName>
    </submittedName>
</protein>
<organism evidence="2 3">
    <name type="scientific">Hexamita inflata</name>
    <dbReference type="NCBI Taxonomy" id="28002"/>
    <lineage>
        <taxon>Eukaryota</taxon>
        <taxon>Metamonada</taxon>
        <taxon>Diplomonadida</taxon>
        <taxon>Hexamitidae</taxon>
        <taxon>Hexamitinae</taxon>
        <taxon>Hexamita</taxon>
    </lineage>
</organism>
<name>A0ABP1GYU6_9EUKA</name>
<accession>A0ABP1GYU6</accession>
<dbReference type="Proteomes" id="UP001642409">
    <property type="component" value="Unassembled WGS sequence"/>
</dbReference>
<feature type="region of interest" description="Disordered" evidence="1">
    <location>
        <begin position="54"/>
        <end position="80"/>
    </location>
</feature>
<dbReference type="EMBL" id="CAXDID020000011">
    <property type="protein sequence ID" value="CAL5979809.1"/>
    <property type="molecule type" value="Genomic_DNA"/>
</dbReference>